<protein>
    <submittedName>
        <fullName evidence="2">Uncharacterized protein</fullName>
    </submittedName>
</protein>
<reference evidence="2 3" key="1">
    <citation type="submission" date="2014-03" db="EMBL/GenBank/DDBJ databases">
        <title>The draft genome sequence of Thalassospira mesophila JCM 18969.</title>
        <authorList>
            <person name="Lai Q."/>
            <person name="Shao Z."/>
        </authorList>
    </citation>
    <scope>NUCLEOTIDE SEQUENCE [LARGE SCALE GENOMIC DNA]</scope>
    <source>
        <strain evidence="2 3">JCM 18969</strain>
    </source>
</reference>
<dbReference type="AlphaFoldDB" id="A0A1Y2KWF4"/>
<keyword evidence="1" id="KW-0812">Transmembrane</keyword>
<sequence length="67" mass="7896">MTAENCVGGERLPFGKDLIAVVIFNRFAWQKIRFGVFIGFVVTFWRVGTNLFYLNFRWRCRRVFSAA</sequence>
<dbReference type="STRING" id="1293891.TMES_18250"/>
<evidence type="ECO:0000256" key="1">
    <source>
        <dbReference type="SAM" id="Phobius"/>
    </source>
</evidence>
<gene>
    <name evidence="2" type="ORF">TMES_18250</name>
</gene>
<feature type="transmembrane region" description="Helical" evidence="1">
    <location>
        <begin position="34"/>
        <end position="54"/>
    </location>
</feature>
<comment type="caution">
    <text evidence="2">The sequence shown here is derived from an EMBL/GenBank/DDBJ whole genome shotgun (WGS) entry which is preliminary data.</text>
</comment>
<proteinExistence type="predicted"/>
<accession>A0A1Y2KWF4</accession>
<name>A0A1Y2KWF4_9PROT</name>
<keyword evidence="1" id="KW-1133">Transmembrane helix</keyword>
<organism evidence="2 3">
    <name type="scientific">Thalassospira mesophila</name>
    <dbReference type="NCBI Taxonomy" id="1293891"/>
    <lineage>
        <taxon>Bacteria</taxon>
        <taxon>Pseudomonadati</taxon>
        <taxon>Pseudomonadota</taxon>
        <taxon>Alphaproteobacteria</taxon>
        <taxon>Rhodospirillales</taxon>
        <taxon>Thalassospiraceae</taxon>
        <taxon>Thalassospira</taxon>
    </lineage>
</organism>
<keyword evidence="3" id="KW-1185">Reference proteome</keyword>
<keyword evidence="1" id="KW-0472">Membrane</keyword>
<evidence type="ECO:0000313" key="3">
    <source>
        <dbReference type="Proteomes" id="UP000193391"/>
    </source>
</evidence>
<evidence type="ECO:0000313" key="2">
    <source>
        <dbReference type="EMBL" id="OSQ36430.1"/>
    </source>
</evidence>
<dbReference type="Proteomes" id="UP000193391">
    <property type="component" value="Unassembled WGS sequence"/>
</dbReference>
<dbReference type="EMBL" id="JFKA01000011">
    <property type="protein sequence ID" value="OSQ36430.1"/>
    <property type="molecule type" value="Genomic_DNA"/>
</dbReference>